<dbReference type="SUPFAM" id="SSF48452">
    <property type="entry name" value="TPR-like"/>
    <property type="match status" value="1"/>
</dbReference>
<evidence type="ECO:0000313" key="3">
    <source>
        <dbReference type="Proteomes" id="UP001203880"/>
    </source>
</evidence>
<evidence type="ECO:0000313" key="2">
    <source>
        <dbReference type="EMBL" id="MCL6284078.1"/>
    </source>
</evidence>
<dbReference type="Gene3D" id="1.25.40.10">
    <property type="entry name" value="Tetratricopeptide repeat domain"/>
    <property type="match status" value="1"/>
</dbReference>
<gene>
    <name evidence="2" type="ORF">M3P21_11110</name>
</gene>
<proteinExistence type="predicted"/>
<dbReference type="SMART" id="SM00028">
    <property type="entry name" value="TPR"/>
    <property type="match status" value="3"/>
</dbReference>
<dbReference type="Gene3D" id="3.40.50.300">
    <property type="entry name" value="P-loop containing nucleotide triphosphate hydrolases"/>
    <property type="match status" value="1"/>
</dbReference>
<evidence type="ECO:0000256" key="1">
    <source>
        <dbReference type="ARBA" id="ARBA00022679"/>
    </source>
</evidence>
<dbReference type="InterPro" id="IPR011990">
    <property type="entry name" value="TPR-like_helical_dom_sf"/>
</dbReference>
<dbReference type="EMBL" id="JAMFMB010000012">
    <property type="protein sequence ID" value="MCL6284078.1"/>
    <property type="molecule type" value="Genomic_DNA"/>
</dbReference>
<dbReference type="InterPro" id="IPR027417">
    <property type="entry name" value="P-loop_NTPase"/>
</dbReference>
<dbReference type="PANTHER" id="PTHR12788">
    <property type="entry name" value="PROTEIN-TYROSINE SULFOTRANSFERASE 2"/>
    <property type="match status" value="1"/>
</dbReference>
<dbReference type="PANTHER" id="PTHR12788:SF10">
    <property type="entry name" value="PROTEIN-TYROSINE SULFOTRANSFERASE"/>
    <property type="match status" value="1"/>
</dbReference>
<dbReference type="Pfam" id="PF13469">
    <property type="entry name" value="Sulfotransfer_3"/>
    <property type="match status" value="1"/>
</dbReference>
<dbReference type="Pfam" id="PF14559">
    <property type="entry name" value="TPR_19"/>
    <property type="match status" value="1"/>
</dbReference>
<accession>A0ABT0Q2H2</accession>
<keyword evidence="1" id="KW-0808">Transferase</keyword>
<organism evidence="2 3">
    <name type="scientific">Ruegeria spongiae</name>
    <dbReference type="NCBI Taxonomy" id="2942209"/>
    <lineage>
        <taxon>Bacteria</taxon>
        <taxon>Pseudomonadati</taxon>
        <taxon>Pseudomonadota</taxon>
        <taxon>Alphaproteobacteria</taxon>
        <taxon>Rhodobacterales</taxon>
        <taxon>Roseobacteraceae</taxon>
        <taxon>Ruegeria</taxon>
    </lineage>
</organism>
<protein>
    <submittedName>
        <fullName evidence="2">Sulfotransferase</fullName>
    </submittedName>
</protein>
<dbReference type="InterPro" id="IPR019734">
    <property type="entry name" value="TPR_rpt"/>
</dbReference>
<dbReference type="Proteomes" id="UP001203880">
    <property type="component" value="Unassembled WGS sequence"/>
</dbReference>
<comment type="caution">
    <text evidence="2">The sequence shown here is derived from an EMBL/GenBank/DDBJ whole genome shotgun (WGS) entry which is preliminary data.</text>
</comment>
<dbReference type="SUPFAM" id="SSF52540">
    <property type="entry name" value="P-loop containing nucleoside triphosphate hydrolases"/>
    <property type="match status" value="1"/>
</dbReference>
<keyword evidence="3" id="KW-1185">Reference proteome</keyword>
<dbReference type="RefSeq" id="WP_249710040.1">
    <property type="nucleotide sequence ID" value="NZ_JAMFMB010000012.1"/>
</dbReference>
<reference evidence="2" key="1">
    <citation type="submission" date="2022-05" db="EMBL/GenBank/DDBJ databases">
        <authorList>
            <person name="Park J.-S."/>
        </authorList>
    </citation>
    <scope>NUCLEOTIDE SEQUENCE</scope>
    <source>
        <strain evidence="2">2012CJ41-6</strain>
    </source>
</reference>
<name>A0ABT0Q2H2_9RHOB</name>
<dbReference type="InterPro" id="IPR026634">
    <property type="entry name" value="TPST-like"/>
</dbReference>
<sequence length="551" mass="61147">MNKTIVSELKKVSALIGTHPERALKKANLGFKKHPDQADFSNLAGLALVSLKRPKEAAVHFQKAAKLRPDHLPFRQNLLNALVDCGGADKALAGLQQLFDSGVDSPALRLSQARAQIETACWDQAVESATRALAMQPGLAEAHLARGIAKEFLKQLESSAQDFETAFSLAPADDRIATNHARALAQAGDTEPAILIHRQVLQRTPNRASNLFELARIHPSDSVSQLADEIEAALEQSSNAEDRELLCFAMTDLLNRAGDMDGALHWAAQANTQQFRHMARLAAQADPGYSKIFDREFSGGVNAPSPVAPCPIFVLGQPRSGTTLVEMMLTRLENVFSCGELRHMDNLARPYLDPDIPFGPQEADQLAQSYLDALPANARESRAFVDKMPHNYQLIGFILTAFPHARIVHCLRDPRDVALSMWLTRFPAAGLTYTSDLDAMAEAANTYRRHMARWEALYPEQILTVRYEDLVAMPEPQSRRMVDHCGLDWNEAILRPEQNTARVHTASAHQVRKPISGKAVGRWHQAEDVLRPFINKLDPELWPEFDLLEQA</sequence>